<dbReference type="InterPro" id="IPR036285">
    <property type="entry name" value="PRP4-like_sf"/>
</dbReference>
<dbReference type="InterPro" id="IPR001680">
    <property type="entry name" value="WD40_rpt"/>
</dbReference>
<accession>A0A226DKC7</accession>
<keyword evidence="2" id="KW-0677">Repeat</keyword>
<organism evidence="5 6">
    <name type="scientific">Folsomia candida</name>
    <name type="common">Springtail</name>
    <dbReference type="NCBI Taxonomy" id="158441"/>
    <lineage>
        <taxon>Eukaryota</taxon>
        <taxon>Metazoa</taxon>
        <taxon>Ecdysozoa</taxon>
        <taxon>Arthropoda</taxon>
        <taxon>Hexapoda</taxon>
        <taxon>Collembola</taxon>
        <taxon>Entomobryomorpha</taxon>
        <taxon>Isotomoidea</taxon>
        <taxon>Isotomidae</taxon>
        <taxon>Proisotominae</taxon>
        <taxon>Folsomia</taxon>
    </lineage>
</organism>
<feature type="repeat" description="WD" evidence="3">
    <location>
        <begin position="179"/>
        <end position="220"/>
    </location>
</feature>
<dbReference type="Pfam" id="PF00400">
    <property type="entry name" value="WD40"/>
    <property type="match status" value="7"/>
</dbReference>
<evidence type="ECO:0000259" key="4">
    <source>
        <dbReference type="SMART" id="SM00500"/>
    </source>
</evidence>
<dbReference type="InterPro" id="IPR036322">
    <property type="entry name" value="WD40_repeat_dom_sf"/>
</dbReference>
<dbReference type="FunFam" id="2.130.10.10:FF:001300">
    <property type="entry name" value="U4/U6 small nuclear ribonucleoprotein Prp4"/>
    <property type="match status" value="1"/>
</dbReference>
<dbReference type="STRING" id="158441.A0A226DKC7"/>
<dbReference type="InterPro" id="IPR020472">
    <property type="entry name" value="WD40_PAC1"/>
</dbReference>
<keyword evidence="6" id="KW-1185">Reference proteome</keyword>
<feature type="repeat" description="WD" evidence="3">
    <location>
        <begin position="221"/>
        <end position="271"/>
    </location>
</feature>
<dbReference type="InterPro" id="IPR019775">
    <property type="entry name" value="WD40_repeat_CS"/>
</dbReference>
<dbReference type="OrthoDB" id="540662at2759"/>
<dbReference type="SUPFAM" id="SSF50978">
    <property type="entry name" value="WD40 repeat-like"/>
    <property type="match status" value="1"/>
</dbReference>
<dbReference type="PROSITE" id="PS00678">
    <property type="entry name" value="WD_REPEATS_1"/>
    <property type="match status" value="3"/>
</dbReference>
<dbReference type="SMART" id="SM00320">
    <property type="entry name" value="WD40"/>
    <property type="match status" value="7"/>
</dbReference>
<dbReference type="Proteomes" id="UP000198287">
    <property type="component" value="Unassembled WGS sequence"/>
</dbReference>
<evidence type="ECO:0000256" key="3">
    <source>
        <dbReference type="PROSITE-ProRule" id="PRU00221"/>
    </source>
</evidence>
<dbReference type="SUPFAM" id="SSF158230">
    <property type="entry name" value="PRP4-like"/>
    <property type="match status" value="1"/>
</dbReference>
<dbReference type="AlphaFoldDB" id="A0A226DKC7"/>
<reference evidence="5 6" key="1">
    <citation type="submission" date="2015-12" db="EMBL/GenBank/DDBJ databases">
        <title>The genome of Folsomia candida.</title>
        <authorList>
            <person name="Faddeeva A."/>
            <person name="Derks M.F."/>
            <person name="Anvar Y."/>
            <person name="Smit S."/>
            <person name="Van Straalen N."/>
            <person name="Roelofs D."/>
        </authorList>
    </citation>
    <scope>NUCLEOTIDE SEQUENCE [LARGE SCALE GENOMIC DNA]</scope>
    <source>
        <strain evidence="5 6">VU population</strain>
        <tissue evidence="5">Whole body</tissue>
    </source>
</reference>
<dbReference type="GO" id="GO:0017070">
    <property type="term" value="F:U6 snRNA binding"/>
    <property type="evidence" value="ECO:0007669"/>
    <property type="project" value="TreeGrafter"/>
</dbReference>
<dbReference type="GO" id="GO:0046540">
    <property type="term" value="C:U4/U6 x U5 tri-snRNP complex"/>
    <property type="evidence" value="ECO:0007669"/>
    <property type="project" value="TreeGrafter"/>
</dbReference>
<dbReference type="PANTHER" id="PTHR19846:SF0">
    <property type="entry name" value="PRE-MRNA PROCESSING FACTOR 4"/>
    <property type="match status" value="1"/>
</dbReference>
<feature type="repeat" description="WD" evidence="3">
    <location>
        <begin position="314"/>
        <end position="355"/>
    </location>
</feature>
<feature type="repeat" description="WD" evidence="3">
    <location>
        <begin position="398"/>
        <end position="430"/>
    </location>
</feature>
<evidence type="ECO:0000256" key="1">
    <source>
        <dbReference type="ARBA" id="ARBA00022574"/>
    </source>
</evidence>
<comment type="caution">
    <text evidence="5">The sequence shown here is derived from an EMBL/GenBank/DDBJ whole genome shotgun (WGS) entry which is preliminary data.</text>
</comment>
<dbReference type="GO" id="GO:0000398">
    <property type="term" value="P:mRNA splicing, via spliceosome"/>
    <property type="evidence" value="ECO:0007669"/>
    <property type="project" value="TreeGrafter"/>
</dbReference>
<dbReference type="OMA" id="LNEPICY"/>
<dbReference type="Pfam" id="PF08799">
    <property type="entry name" value="PRP4"/>
    <property type="match status" value="1"/>
</dbReference>
<dbReference type="CDD" id="cd00200">
    <property type="entry name" value="WD40"/>
    <property type="match status" value="1"/>
</dbReference>
<dbReference type="Gene3D" id="2.130.10.10">
    <property type="entry name" value="YVTN repeat-like/Quinoprotein amine dehydrogenase"/>
    <property type="match status" value="3"/>
</dbReference>
<proteinExistence type="predicted"/>
<dbReference type="Gene3D" id="4.10.280.110">
    <property type="entry name" value="Pre-mRNA processing factor 4 domain"/>
    <property type="match status" value="1"/>
</dbReference>
<dbReference type="PRINTS" id="PR00320">
    <property type="entry name" value="GPROTEINBRPT"/>
</dbReference>
<name>A0A226DKC7_FOLCA</name>
<feature type="repeat" description="WD" evidence="3">
    <location>
        <begin position="441"/>
        <end position="476"/>
    </location>
</feature>
<dbReference type="SMART" id="SM00500">
    <property type="entry name" value="SFM"/>
    <property type="match status" value="1"/>
</dbReference>
<evidence type="ECO:0000313" key="5">
    <source>
        <dbReference type="EMBL" id="OXA45683.1"/>
    </source>
</evidence>
<dbReference type="PANTHER" id="PTHR19846">
    <property type="entry name" value="WD40 REPEAT PROTEIN"/>
    <property type="match status" value="1"/>
</dbReference>
<keyword evidence="1 3" id="KW-0853">WD repeat</keyword>
<dbReference type="PROSITE" id="PS50082">
    <property type="entry name" value="WD_REPEATS_2"/>
    <property type="match status" value="7"/>
</dbReference>
<evidence type="ECO:0000256" key="2">
    <source>
        <dbReference type="ARBA" id="ARBA00022737"/>
    </source>
</evidence>
<dbReference type="FunFam" id="2.130.10.10:FF:000411">
    <property type="entry name" value="U4/U6 small nuclear ribonucleoprotein Prp4"/>
    <property type="match status" value="1"/>
</dbReference>
<sequence length="476" mass="53934">MNFDDNTAIATAIKSGNINISTEYMSIEDHLDKEKQASLDELERRKRVRLMNVSTDDAEVKKDLRTLGEPICYFGEGPADRRQRLKELLSRLGPEVLRRDVYEAVEKPSQDKYQGVTWYHEGPESLRIAREWIAGYSIPRCRARLDEARQKRNIPDKIKIAQRQDLQKKMQVLTNQCSQVGDSRPISYIQFSPNSQMLATASWSSLIKLWSVPDCTLIRTLKGHMNNVGAVVFHPHATTSLMEDEACCLASCGADGSVKLWNLVSDEPKADVPGHNHRVSRIAYHPSGRFLGTCCYDSSWRLWDLEQEEEVLHQEGHSKAVHCMSFQVDGSLAVTGGLDSFGRLWDLRTGRCVMFLDGHLKSIYGIDFSPNGFHIATASEDHSTRIWDIRQRLSLYTIPAHTNLVSTCKFQPVDGNFIVTSSYDKTAKLWLSSTWQPLKTLSGHDGRVMCVDISPDSQYIATSSFDRTFKLWSPDL</sequence>
<feature type="repeat" description="WD" evidence="3">
    <location>
        <begin position="272"/>
        <end position="313"/>
    </location>
</feature>
<dbReference type="InterPro" id="IPR014906">
    <property type="entry name" value="PRP4-like"/>
</dbReference>
<protein>
    <recommendedName>
        <fullName evidence="4">Pre-mRNA processing factor 4 (PRP4)-like domain-containing protein</fullName>
    </recommendedName>
</protein>
<dbReference type="PROSITE" id="PS50294">
    <property type="entry name" value="WD_REPEATS_REGION"/>
    <property type="match status" value="5"/>
</dbReference>
<gene>
    <name evidence="5" type="ORF">Fcan01_19694</name>
</gene>
<feature type="repeat" description="WD" evidence="3">
    <location>
        <begin position="356"/>
        <end position="397"/>
    </location>
</feature>
<evidence type="ECO:0000313" key="6">
    <source>
        <dbReference type="Proteomes" id="UP000198287"/>
    </source>
</evidence>
<dbReference type="GO" id="GO:0030621">
    <property type="term" value="F:U4 snRNA binding"/>
    <property type="evidence" value="ECO:0007669"/>
    <property type="project" value="TreeGrafter"/>
</dbReference>
<dbReference type="InterPro" id="IPR015943">
    <property type="entry name" value="WD40/YVTN_repeat-like_dom_sf"/>
</dbReference>
<dbReference type="EMBL" id="LNIX01000017">
    <property type="protein sequence ID" value="OXA45683.1"/>
    <property type="molecule type" value="Genomic_DNA"/>
</dbReference>
<feature type="domain" description="Pre-mRNA processing factor 4 (PRP4)-like" evidence="4">
    <location>
        <begin position="55"/>
        <end position="107"/>
    </location>
</feature>